<dbReference type="Gene3D" id="2.60.270.50">
    <property type="match status" value="1"/>
</dbReference>
<evidence type="ECO:0000313" key="2">
    <source>
        <dbReference type="EMBL" id="OJJ42650.1"/>
    </source>
</evidence>
<accession>A0A1L9S673</accession>
<reference evidence="3" key="1">
    <citation type="journal article" date="2017" name="Genome Biol.">
        <title>Comparative genomics reveals high biological diversity and specific adaptations in the industrially and medically important fungal genus Aspergillus.</title>
        <authorList>
            <person name="de Vries R.P."/>
            <person name="Riley R."/>
            <person name="Wiebenga A."/>
            <person name="Aguilar-Osorio G."/>
            <person name="Amillis S."/>
            <person name="Uchima C.A."/>
            <person name="Anderluh G."/>
            <person name="Asadollahi M."/>
            <person name="Askin M."/>
            <person name="Barry K."/>
            <person name="Battaglia E."/>
            <person name="Bayram O."/>
            <person name="Benocci T."/>
            <person name="Braus-Stromeyer S.A."/>
            <person name="Caldana C."/>
            <person name="Canovas D."/>
            <person name="Cerqueira G.C."/>
            <person name="Chen F."/>
            <person name="Chen W."/>
            <person name="Choi C."/>
            <person name="Clum A."/>
            <person name="Dos Santos R.A."/>
            <person name="Damasio A.R."/>
            <person name="Diallinas G."/>
            <person name="Emri T."/>
            <person name="Fekete E."/>
            <person name="Flipphi M."/>
            <person name="Freyberg S."/>
            <person name="Gallo A."/>
            <person name="Gournas C."/>
            <person name="Habgood R."/>
            <person name="Hainaut M."/>
            <person name="Harispe M.L."/>
            <person name="Henrissat B."/>
            <person name="Hilden K.S."/>
            <person name="Hope R."/>
            <person name="Hossain A."/>
            <person name="Karabika E."/>
            <person name="Karaffa L."/>
            <person name="Karanyi Z."/>
            <person name="Krasevec N."/>
            <person name="Kuo A."/>
            <person name="Kusch H."/>
            <person name="LaButti K."/>
            <person name="Lagendijk E.L."/>
            <person name="Lapidus A."/>
            <person name="Levasseur A."/>
            <person name="Lindquist E."/>
            <person name="Lipzen A."/>
            <person name="Logrieco A.F."/>
            <person name="MacCabe A."/>
            <person name="Maekelae M.R."/>
            <person name="Malavazi I."/>
            <person name="Melin P."/>
            <person name="Meyer V."/>
            <person name="Mielnichuk N."/>
            <person name="Miskei M."/>
            <person name="Molnar A.P."/>
            <person name="Mule G."/>
            <person name="Ngan C.Y."/>
            <person name="Orejas M."/>
            <person name="Orosz E."/>
            <person name="Ouedraogo J.P."/>
            <person name="Overkamp K.M."/>
            <person name="Park H.-S."/>
            <person name="Perrone G."/>
            <person name="Piumi F."/>
            <person name="Punt P.J."/>
            <person name="Ram A.F."/>
            <person name="Ramon A."/>
            <person name="Rauscher S."/>
            <person name="Record E."/>
            <person name="Riano-Pachon D.M."/>
            <person name="Robert V."/>
            <person name="Roehrig J."/>
            <person name="Ruller R."/>
            <person name="Salamov A."/>
            <person name="Salih N.S."/>
            <person name="Samson R.A."/>
            <person name="Sandor E."/>
            <person name="Sanguinetti M."/>
            <person name="Schuetze T."/>
            <person name="Sepcic K."/>
            <person name="Shelest E."/>
            <person name="Sherlock G."/>
            <person name="Sophianopoulou V."/>
            <person name="Squina F.M."/>
            <person name="Sun H."/>
            <person name="Susca A."/>
            <person name="Todd R.B."/>
            <person name="Tsang A."/>
            <person name="Unkles S.E."/>
            <person name="van de Wiele N."/>
            <person name="van Rossen-Uffink D."/>
            <person name="Oliveira J.V."/>
            <person name="Vesth T.C."/>
            <person name="Visser J."/>
            <person name="Yu J.-H."/>
            <person name="Zhou M."/>
            <person name="Andersen M.R."/>
            <person name="Archer D.B."/>
            <person name="Baker S.E."/>
            <person name="Benoit I."/>
            <person name="Brakhage A.A."/>
            <person name="Braus G.H."/>
            <person name="Fischer R."/>
            <person name="Frisvad J.C."/>
            <person name="Goldman G.H."/>
            <person name="Houbraken J."/>
            <person name="Oakley B."/>
            <person name="Pocsi I."/>
            <person name="Scazzocchio C."/>
            <person name="Seiboth B."/>
            <person name="vanKuyk P.A."/>
            <person name="Wortman J."/>
            <person name="Dyer P.S."/>
            <person name="Grigoriev I.V."/>
        </authorList>
    </citation>
    <scope>NUCLEOTIDE SEQUENCE [LARGE SCALE GENOMIC DNA]</scope>
    <source>
        <strain evidence="3">CBS 506.65</strain>
    </source>
</reference>
<dbReference type="OrthoDB" id="4977464at2759"/>
<dbReference type="GO" id="GO:0019836">
    <property type="term" value="P:symbiont-mediated hemolysis of host erythrocyte"/>
    <property type="evidence" value="ECO:0007669"/>
    <property type="project" value="InterPro"/>
</dbReference>
<gene>
    <name evidence="2" type="ORF">ASPZODRAFT_137037</name>
</gene>
<evidence type="ECO:0000313" key="3">
    <source>
        <dbReference type="Proteomes" id="UP000184188"/>
    </source>
</evidence>
<dbReference type="InterPro" id="IPR009413">
    <property type="entry name" value="Aegerolysin-typ"/>
</dbReference>
<protein>
    <submittedName>
        <fullName evidence="2">Uncharacterized protein</fullName>
    </submittedName>
</protein>
<name>A0A1L9S673_9EURO</name>
<keyword evidence="3" id="KW-1185">Reference proteome</keyword>
<dbReference type="GeneID" id="34610664"/>
<dbReference type="Proteomes" id="UP000184188">
    <property type="component" value="Unassembled WGS sequence"/>
</dbReference>
<dbReference type="AlphaFoldDB" id="A0A1L9S673"/>
<dbReference type="EMBL" id="KV878357">
    <property type="protein sequence ID" value="OJJ42650.1"/>
    <property type="molecule type" value="Genomic_DNA"/>
</dbReference>
<comment type="similarity">
    <text evidence="1">Belongs to the aegerolysin family.</text>
</comment>
<sequence length="119" mass="12597">MAVRSVVVVVNNFTSNELKRISVDMVHGILTPNNPPPETISANGPGSFEVESQGAATGVEGTIKYKIDDSTDLIIYIDNPFIGSNSYNVTTTGSDEYEAPYVGGNGDNATISVTLQAKK</sequence>
<organism evidence="2 3">
    <name type="scientific">Penicilliopsis zonata CBS 506.65</name>
    <dbReference type="NCBI Taxonomy" id="1073090"/>
    <lineage>
        <taxon>Eukaryota</taxon>
        <taxon>Fungi</taxon>
        <taxon>Dikarya</taxon>
        <taxon>Ascomycota</taxon>
        <taxon>Pezizomycotina</taxon>
        <taxon>Eurotiomycetes</taxon>
        <taxon>Eurotiomycetidae</taxon>
        <taxon>Eurotiales</taxon>
        <taxon>Aspergillaceae</taxon>
        <taxon>Penicilliopsis</taxon>
    </lineage>
</organism>
<evidence type="ECO:0000256" key="1">
    <source>
        <dbReference type="ARBA" id="ARBA00010795"/>
    </source>
</evidence>
<dbReference type="RefSeq" id="XP_022577160.1">
    <property type="nucleotide sequence ID" value="XM_022724199.1"/>
</dbReference>
<dbReference type="VEuPathDB" id="FungiDB:ASPZODRAFT_137037"/>
<proteinExistence type="inferred from homology"/>
<dbReference type="Pfam" id="PF06355">
    <property type="entry name" value="Aegerolysin"/>
    <property type="match status" value="1"/>
</dbReference>